<protein>
    <submittedName>
        <fullName evidence="1">Uncharacterized protein</fullName>
    </submittedName>
</protein>
<dbReference type="AlphaFoldDB" id="A0A974S1W8"/>
<sequence>MSVTINRGENITTAIEIVKETYANLEVLFAEMDRIGEEEGYITLTPRFLRWKSDTDSDGWMTSDFIKLYQVENDPLSEKLPDLRTGSLFGVEIDLEGQEEYPTISLIRYTYDYSAWTRMPAVSDHWLFYYPFRDKNLFEIDQKDKVWTSLPLEKAKKRYWGIQRAVGIDIPLIDITSPELIRTEIFQKLMTLPE</sequence>
<reference evidence="1 2" key="1">
    <citation type="submission" date="2021-01" db="EMBL/GenBank/DDBJ databases">
        <title>FDA dAtabase for Regulatory Grade micrObial Sequences (FDA-ARGOS): Supporting development and validation of Infectious Disease Dx tests.</title>
        <authorList>
            <person name="Nelson B."/>
            <person name="Plummer A."/>
            <person name="Tallon L."/>
            <person name="Sadzewicz L."/>
            <person name="Zhao X."/>
            <person name="Boylan J."/>
            <person name="Ott S."/>
            <person name="Bowen H."/>
            <person name="Vavikolanu K."/>
            <person name="Mehta A."/>
            <person name="Aluvathingal J."/>
            <person name="Nadendla S."/>
            <person name="Myers T."/>
            <person name="Yan Y."/>
            <person name="Sichtig H."/>
        </authorList>
    </citation>
    <scope>NUCLEOTIDE SEQUENCE [LARGE SCALE GENOMIC DNA]</scope>
    <source>
        <strain evidence="1 2">FDAARGOS_1161</strain>
    </source>
</reference>
<organism evidence="1 2">
    <name type="scientific">Peribacillus psychrosaccharolyticus</name>
    <name type="common">Bacillus psychrosaccharolyticus</name>
    <dbReference type="NCBI Taxonomy" id="1407"/>
    <lineage>
        <taxon>Bacteria</taxon>
        <taxon>Bacillati</taxon>
        <taxon>Bacillota</taxon>
        <taxon>Bacilli</taxon>
        <taxon>Bacillales</taxon>
        <taxon>Bacillaceae</taxon>
        <taxon>Peribacillus</taxon>
    </lineage>
</organism>
<proteinExistence type="predicted"/>
<dbReference type="RefSeq" id="WP_040373140.1">
    <property type="nucleotide sequence ID" value="NZ_CP068053.1"/>
</dbReference>
<dbReference type="EMBL" id="CP068053">
    <property type="protein sequence ID" value="QQT00715.1"/>
    <property type="molecule type" value="Genomic_DNA"/>
</dbReference>
<accession>A0A974S1W8</accession>
<evidence type="ECO:0000313" key="1">
    <source>
        <dbReference type="EMBL" id="QQT00715.1"/>
    </source>
</evidence>
<name>A0A974S1W8_PERPY</name>
<dbReference type="Proteomes" id="UP000595254">
    <property type="component" value="Chromosome"/>
</dbReference>
<keyword evidence="2" id="KW-1185">Reference proteome</keyword>
<dbReference type="KEGG" id="ppsr:I6J18_01910"/>
<gene>
    <name evidence="1" type="ORF">I6J18_01910</name>
</gene>
<evidence type="ECO:0000313" key="2">
    <source>
        <dbReference type="Proteomes" id="UP000595254"/>
    </source>
</evidence>